<dbReference type="Gramene" id="Jr09_04150_p1">
    <property type="protein sequence ID" value="cds.Jr09_04150_p1"/>
    <property type="gene ID" value="Jr09_04150"/>
</dbReference>
<dbReference type="InterPro" id="IPR027942">
    <property type="entry name" value="SEO_N"/>
</dbReference>
<dbReference type="AlphaFoldDB" id="A0A833UV47"/>
<comment type="caution">
    <text evidence="2">The sequence shown here is derived from an EMBL/GenBank/DDBJ whole genome shotgun (WGS) entry which is preliminary data.</text>
</comment>
<reference evidence="2" key="2">
    <citation type="submission" date="2020-03" db="EMBL/GenBank/DDBJ databases">
        <title>Walnut 2.0.</title>
        <authorList>
            <person name="Marrano A."/>
            <person name="Britton M."/>
            <person name="Zimin A.V."/>
            <person name="Zaini P.A."/>
            <person name="Workman R."/>
            <person name="Puiu D."/>
            <person name="Bianco L."/>
            <person name="Allen B.J."/>
            <person name="Troggio M."/>
            <person name="Leslie C.A."/>
            <person name="Timp W."/>
            <person name="Dendekar A."/>
            <person name="Salzberg S.L."/>
            <person name="Neale D.B."/>
        </authorList>
    </citation>
    <scope>NUCLEOTIDE SEQUENCE</scope>
    <source>
        <tissue evidence="2">Leaves</tissue>
    </source>
</reference>
<feature type="domain" description="Sieve element occlusion N-terminal" evidence="1">
    <location>
        <begin position="26"/>
        <end position="107"/>
    </location>
</feature>
<sequence length="118" mass="13581">MAGVITTTTKQAPKTDYQRHWMFAESDDKAMLKQIEETHFPDNREFDVKPIIQIIEDILRRATSSFDGVPKGTQEHVDTVEDKTLLVEFDLLFEQTAHLLHKISCEHAALTVCREKIV</sequence>
<evidence type="ECO:0000259" key="1">
    <source>
        <dbReference type="Pfam" id="PF14576"/>
    </source>
</evidence>
<evidence type="ECO:0000313" key="3">
    <source>
        <dbReference type="Proteomes" id="UP000619265"/>
    </source>
</evidence>
<dbReference type="EMBL" id="LIHL02000009">
    <property type="protein sequence ID" value="KAF5459975.1"/>
    <property type="molecule type" value="Genomic_DNA"/>
</dbReference>
<evidence type="ECO:0000313" key="2">
    <source>
        <dbReference type="EMBL" id="KAF5459975.1"/>
    </source>
</evidence>
<dbReference type="PANTHER" id="PTHR33232:SF20">
    <property type="entry name" value="PROTEIN SIEVE ELEMENT OCCLUSION B-LIKE"/>
    <property type="match status" value="1"/>
</dbReference>
<dbReference type="InterPro" id="IPR039299">
    <property type="entry name" value="SEOA"/>
</dbReference>
<name>A0A833UV47_JUGRE</name>
<proteinExistence type="predicted"/>
<accession>A0A833UV47</accession>
<dbReference type="Pfam" id="PF14576">
    <property type="entry name" value="SEO_N"/>
    <property type="match status" value="1"/>
</dbReference>
<protein>
    <recommendedName>
        <fullName evidence="1">Sieve element occlusion N-terminal domain-containing protein</fullName>
    </recommendedName>
</protein>
<dbReference type="Proteomes" id="UP000619265">
    <property type="component" value="Unassembled WGS sequence"/>
</dbReference>
<dbReference type="GO" id="GO:0010088">
    <property type="term" value="P:phloem development"/>
    <property type="evidence" value="ECO:0007669"/>
    <property type="project" value="InterPro"/>
</dbReference>
<gene>
    <name evidence="2" type="ORF">F2P56_019879</name>
</gene>
<reference evidence="2" key="1">
    <citation type="submission" date="2015-10" db="EMBL/GenBank/DDBJ databases">
        <authorList>
            <person name="Martinez-Garcia P.J."/>
            <person name="Crepeau M.W."/>
            <person name="Puiu D."/>
            <person name="Gonzalez-Ibeas D."/>
            <person name="Whalen J."/>
            <person name="Stevens K."/>
            <person name="Paul R."/>
            <person name="Butterfield T."/>
            <person name="Britton M."/>
            <person name="Reagan R."/>
            <person name="Chakraborty S."/>
            <person name="Walawage S.L."/>
            <person name="Vasquez-Gross H.A."/>
            <person name="Cardeno C."/>
            <person name="Famula R."/>
            <person name="Pratt K."/>
            <person name="Kuruganti S."/>
            <person name="Aradhya M.K."/>
            <person name="Leslie C.A."/>
            <person name="Dandekar A.M."/>
            <person name="Salzberg S.L."/>
            <person name="Wegrzyn J.L."/>
            <person name="Langley C.H."/>
            <person name="Neale D.B."/>
        </authorList>
    </citation>
    <scope>NUCLEOTIDE SEQUENCE</scope>
    <source>
        <tissue evidence="2">Leaves</tissue>
    </source>
</reference>
<organism evidence="2 3">
    <name type="scientific">Juglans regia</name>
    <name type="common">English walnut</name>
    <dbReference type="NCBI Taxonomy" id="51240"/>
    <lineage>
        <taxon>Eukaryota</taxon>
        <taxon>Viridiplantae</taxon>
        <taxon>Streptophyta</taxon>
        <taxon>Embryophyta</taxon>
        <taxon>Tracheophyta</taxon>
        <taxon>Spermatophyta</taxon>
        <taxon>Magnoliopsida</taxon>
        <taxon>eudicotyledons</taxon>
        <taxon>Gunneridae</taxon>
        <taxon>Pentapetalae</taxon>
        <taxon>rosids</taxon>
        <taxon>fabids</taxon>
        <taxon>Fagales</taxon>
        <taxon>Juglandaceae</taxon>
        <taxon>Juglans</taxon>
    </lineage>
</organism>
<dbReference type="PANTHER" id="PTHR33232">
    <property type="entry name" value="PROTEIN SIEVE ELEMENT OCCLUSION B-LIKE"/>
    <property type="match status" value="1"/>
</dbReference>